<reference evidence="1 2" key="1">
    <citation type="journal article" date="2015" name="Biotechnol. Bioeng.">
        <title>Genome sequence and phenotypic characterization of Caulobacter segnis.</title>
        <authorList>
            <person name="Patel S."/>
            <person name="Fletcher B."/>
            <person name="Scott D.C."/>
            <person name="Ely B."/>
        </authorList>
    </citation>
    <scope>NUCLEOTIDE SEQUENCE [LARGE SCALE GENOMIC DNA]</scope>
    <source>
        <strain evidence="1 2">ERI-2</strain>
    </source>
</reference>
<proteinExistence type="predicted"/>
<name>A0A166RKK9_9CLOT</name>
<dbReference type="OrthoDB" id="1708171at2"/>
<protein>
    <submittedName>
        <fullName evidence="1">Uncharacterized protein</fullName>
    </submittedName>
</protein>
<dbReference type="PATRIC" id="fig|1538.10.peg.1444"/>
<gene>
    <name evidence="1" type="ORF">WY13_00939</name>
</gene>
<dbReference type="AlphaFoldDB" id="A0A166RKK9"/>
<evidence type="ECO:0000313" key="1">
    <source>
        <dbReference type="EMBL" id="OAA90873.1"/>
    </source>
</evidence>
<sequence length="96" mass="10859">MSNNNELIEMLKQVLKEELKPIREDIQGLKGQVSENTSILKALEHKTDVIKAEQEKMSNDMAHMQGDLKALSKDVNNLEIITSSNWNDIAKLKAVK</sequence>
<organism evidence="1 2">
    <name type="scientific">Clostridium ljungdahlii</name>
    <dbReference type="NCBI Taxonomy" id="1538"/>
    <lineage>
        <taxon>Bacteria</taxon>
        <taxon>Bacillati</taxon>
        <taxon>Bacillota</taxon>
        <taxon>Clostridia</taxon>
        <taxon>Eubacteriales</taxon>
        <taxon>Clostridiaceae</taxon>
        <taxon>Clostridium</taxon>
    </lineage>
</organism>
<dbReference type="RefSeq" id="WP_063554522.1">
    <property type="nucleotide sequence ID" value="NZ_LITT01000009.1"/>
</dbReference>
<evidence type="ECO:0000313" key="2">
    <source>
        <dbReference type="Proteomes" id="UP000077407"/>
    </source>
</evidence>
<comment type="caution">
    <text evidence="1">The sequence shown here is derived from an EMBL/GenBank/DDBJ whole genome shotgun (WGS) entry which is preliminary data.</text>
</comment>
<accession>A0A166RKK9</accession>
<dbReference type="Proteomes" id="UP000077407">
    <property type="component" value="Unassembled WGS sequence"/>
</dbReference>
<dbReference type="EMBL" id="LITT01000009">
    <property type="protein sequence ID" value="OAA90873.1"/>
    <property type="molecule type" value="Genomic_DNA"/>
</dbReference>